<keyword evidence="1" id="KW-0802">TPR repeat</keyword>
<dbReference type="PROSITE" id="PS50293">
    <property type="entry name" value="TPR_REGION"/>
    <property type="match status" value="1"/>
</dbReference>
<name>A0A1G5K9I5_9FLAO</name>
<evidence type="ECO:0000256" key="2">
    <source>
        <dbReference type="SAM" id="SignalP"/>
    </source>
</evidence>
<evidence type="ECO:0000256" key="1">
    <source>
        <dbReference type="PROSITE-ProRule" id="PRU00339"/>
    </source>
</evidence>
<accession>A0A1G5K9I5</accession>
<dbReference type="Pfam" id="PF14559">
    <property type="entry name" value="TPR_19"/>
    <property type="match status" value="1"/>
</dbReference>
<dbReference type="InterPro" id="IPR011990">
    <property type="entry name" value="TPR-like_helical_dom_sf"/>
</dbReference>
<feature type="signal peptide" evidence="2">
    <location>
        <begin position="1"/>
        <end position="20"/>
    </location>
</feature>
<proteinExistence type="predicted"/>
<dbReference type="SMART" id="SM00028">
    <property type="entry name" value="TPR"/>
    <property type="match status" value="4"/>
</dbReference>
<dbReference type="SUPFAM" id="SSF48452">
    <property type="entry name" value="TPR-like"/>
    <property type="match status" value="2"/>
</dbReference>
<dbReference type="Proteomes" id="UP000199354">
    <property type="component" value="Unassembled WGS sequence"/>
</dbReference>
<dbReference type="AlphaFoldDB" id="A0A1G5K9I5"/>
<keyword evidence="4" id="KW-1185">Reference proteome</keyword>
<protein>
    <submittedName>
        <fullName evidence="3">Tetratricopeptide repeat-containing protein</fullName>
    </submittedName>
</protein>
<dbReference type="OrthoDB" id="1465784at2"/>
<dbReference type="Pfam" id="PF13176">
    <property type="entry name" value="TPR_7"/>
    <property type="match status" value="1"/>
</dbReference>
<organism evidence="3 4">
    <name type="scientific">Flavobacterium caeni</name>
    <dbReference type="NCBI Taxonomy" id="490189"/>
    <lineage>
        <taxon>Bacteria</taxon>
        <taxon>Pseudomonadati</taxon>
        <taxon>Bacteroidota</taxon>
        <taxon>Flavobacteriia</taxon>
        <taxon>Flavobacteriales</taxon>
        <taxon>Flavobacteriaceae</taxon>
        <taxon>Flavobacterium</taxon>
    </lineage>
</organism>
<dbReference type="PROSITE" id="PS50005">
    <property type="entry name" value="TPR"/>
    <property type="match status" value="1"/>
</dbReference>
<evidence type="ECO:0000313" key="4">
    <source>
        <dbReference type="Proteomes" id="UP000199354"/>
    </source>
</evidence>
<feature type="chain" id="PRO_5011551260" evidence="2">
    <location>
        <begin position="21"/>
        <end position="446"/>
    </location>
</feature>
<sequence>MKKKLRNWILALLFAPAALLAQTEPEDIAMNQNEFQDAFYESLKQKGIENYDKAILSLEKCQKLEPNNATVIFELGKNYLALKDYKKAYESFEKATQIDPNNKWFWVGMYDVCYETRDWEQAIVIVNKLIQFKREYKEDLVSLYMNTQQFDKALALINELNESVGKSDMRDNYKMQILRDTKYQGAEKDNLLAAIKKNPKDEASYIALIYLYSESNQEDKAVEIAKQLEREIPTSDFAQVSLFKEHLNQADGAKAAKAMNTALASGKIDQKIKHRMLNEFLIFVKDKPQFEPDLDNAIGYFKDDKQVPVAKEIGKFYHSKKNWDKAAKYYEMHLAGASDDVEGTLLLFDVYTQKQQFDGMAKKAETMIELYPLQPQFYYYAGLAYNQQKNFKKAKDLLEMGLDYLVNDTALEINFNVQLGEAYNGLGDAKKKEAYFTKADKLLNKK</sequence>
<feature type="repeat" description="TPR" evidence="1">
    <location>
        <begin position="69"/>
        <end position="102"/>
    </location>
</feature>
<dbReference type="Pfam" id="PF13181">
    <property type="entry name" value="TPR_8"/>
    <property type="match status" value="1"/>
</dbReference>
<dbReference type="InterPro" id="IPR019734">
    <property type="entry name" value="TPR_rpt"/>
</dbReference>
<dbReference type="RefSeq" id="WP_091146828.1">
    <property type="nucleotide sequence ID" value="NZ_FMVF01000024.1"/>
</dbReference>
<reference evidence="3 4" key="1">
    <citation type="submission" date="2016-10" db="EMBL/GenBank/DDBJ databases">
        <authorList>
            <person name="de Groot N.N."/>
        </authorList>
    </citation>
    <scope>NUCLEOTIDE SEQUENCE [LARGE SCALE GENOMIC DNA]</scope>
    <source>
        <strain evidence="3 4">CGMCC 1.7031</strain>
    </source>
</reference>
<dbReference type="EMBL" id="FMVF01000024">
    <property type="protein sequence ID" value="SCY97292.1"/>
    <property type="molecule type" value="Genomic_DNA"/>
</dbReference>
<dbReference type="PANTHER" id="PTHR12558:SF47">
    <property type="entry name" value="LIPOPOLYSACCHARIDE ASSEMBLY PROTEIN B"/>
    <property type="match status" value="1"/>
</dbReference>
<keyword evidence="2" id="KW-0732">Signal</keyword>
<evidence type="ECO:0000313" key="3">
    <source>
        <dbReference type="EMBL" id="SCY97292.1"/>
    </source>
</evidence>
<dbReference type="STRING" id="490189.SAMN02927903_03192"/>
<dbReference type="Gene3D" id="1.25.40.10">
    <property type="entry name" value="Tetratricopeptide repeat domain"/>
    <property type="match status" value="2"/>
</dbReference>
<gene>
    <name evidence="3" type="ORF">SAMN02927903_03192</name>
</gene>
<dbReference type="PANTHER" id="PTHR12558">
    <property type="entry name" value="CELL DIVISION CYCLE 16,23,27"/>
    <property type="match status" value="1"/>
</dbReference>